<evidence type="ECO:0000313" key="1">
    <source>
        <dbReference type="EMBL" id="JAH44759.1"/>
    </source>
</evidence>
<name>A0A0E9STU4_ANGAN</name>
<reference evidence="1" key="1">
    <citation type="submission" date="2014-11" db="EMBL/GenBank/DDBJ databases">
        <authorList>
            <person name="Amaro Gonzalez C."/>
        </authorList>
    </citation>
    <scope>NUCLEOTIDE SEQUENCE</scope>
</reference>
<proteinExistence type="predicted"/>
<sequence>MSQMGESSFCNISSMSHQCFQCLF</sequence>
<dbReference type="EMBL" id="GBXM01063818">
    <property type="protein sequence ID" value="JAH44759.1"/>
    <property type="molecule type" value="Transcribed_RNA"/>
</dbReference>
<reference evidence="1" key="2">
    <citation type="journal article" date="2015" name="Fish Shellfish Immunol.">
        <title>Early steps in the European eel (Anguilla anguilla)-Vibrio vulnificus interaction in the gills: Role of the RtxA13 toxin.</title>
        <authorList>
            <person name="Callol A."/>
            <person name="Pajuelo D."/>
            <person name="Ebbesson L."/>
            <person name="Teles M."/>
            <person name="MacKenzie S."/>
            <person name="Amaro C."/>
        </authorList>
    </citation>
    <scope>NUCLEOTIDE SEQUENCE</scope>
</reference>
<organism evidence="1">
    <name type="scientific">Anguilla anguilla</name>
    <name type="common">European freshwater eel</name>
    <name type="synonym">Muraena anguilla</name>
    <dbReference type="NCBI Taxonomy" id="7936"/>
    <lineage>
        <taxon>Eukaryota</taxon>
        <taxon>Metazoa</taxon>
        <taxon>Chordata</taxon>
        <taxon>Craniata</taxon>
        <taxon>Vertebrata</taxon>
        <taxon>Euteleostomi</taxon>
        <taxon>Actinopterygii</taxon>
        <taxon>Neopterygii</taxon>
        <taxon>Teleostei</taxon>
        <taxon>Anguilliformes</taxon>
        <taxon>Anguillidae</taxon>
        <taxon>Anguilla</taxon>
    </lineage>
</organism>
<protein>
    <submittedName>
        <fullName evidence="1">Uncharacterized protein</fullName>
    </submittedName>
</protein>
<accession>A0A0E9STU4</accession>
<dbReference type="AlphaFoldDB" id="A0A0E9STU4"/>